<reference evidence="2" key="1">
    <citation type="submission" date="2015-09" db="EMBL/GenBank/DDBJ databases">
        <title>De novo assembly of Pectinophora gossypiella (Pink Bollworm) gut transcriptome.</title>
        <authorList>
            <person name="Tassone E.E."/>
        </authorList>
    </citation>
    <scope>NUCLEOTIDE SEQUENCE</scope>
</reference>
<dbReference type="AlphaFoldDB" id="A0A1E1WR04"/>
<dbReference type="OrthoDB" id="9997229at2759"/>
<organism evidence="2">
    <name type="scientific">Pectinophora gossypiella</name>
    <name type="common">Cotton pink bollworm</name>
    <name type="synonym">Depressaria gossypiella</name>
    <dbReference type="NCBI Taxonomy" id="13191"/>
    <lineage>
        <taxon>Eukaryota</taxon>
        <taxon>Metazoa</taxon>
        <taxon>Ecdysozoa</taxon>
        <taxon>Arthropoda</taxon>
        <taxon>Hexapoda</taxon>
        <taxon>Insecta</taxon>
        <taxon>Pterygota</taxon>
        <taxon>Neoptera</taxon>
        <taxon>Endopterygota</taxon>
        <taxon>Lepidoptera</taxon>
        <taxon>Glossata</taxon>
        <taxon>Ditrysia</taxon>
        <taxon>Gelechioidea</taxon>
        <taxon>Gelechiidae</taxon>
        <taxon>Apatetrinae</taxon>
        <taxon>Pectinophora</taxon>
    </lineage>
</organism>
<accession>A0A1E1WR04</accession>
<evidence type="ECO:0000313" key="2">
    <source>
        <dbReference type="EMBL" id="JAT89439.1"/>
    </source>
</evidence>
<sequence length="269" mass="29609">MSRKHKGCILSESDDSRKGDFSPDDDDDDYQLPQSGESSSEGDEEDLPHQTCRGSHLQARPVESENEDILSDENSKSDARPGSISPKDCGDSDSSEEIFPSRRRLSMLPQYRSKCISDDSSSNEESQGGEEEEETVEPGPRKATSSNDRSTRRVDESDECSSGSSNEIFIRRPSKSLPPPEATESPPASQERSQAASPDQDVIPQASPNIDVDVVSNLNSPAIDEEDPSGSRPITPLSQEEDDWIDVDSNDEESPPNCFKKYHSFMFST</sequence>
<name>A0A1E1WR04_PECGO</name>
<evidence type="ECO:0000256" key="1">
    <source>
        <dbReference type="SAM" id="MobiDB-lite"/>
    </source>
</evidence>
<feature type="region of interest" description="Disordered" evidence="1">
    <location>
        <begin position="1"/>
        <end position="240"/>
    </location>
</feature>
<feature type="compositionally biased region" description="Acidic residues" evidence="1">
    <location>
        <begin position="127"/>
        <end position="136"/>
    </location>
</feature>
<gene>
    <name evidence="2" type="ORF">g.9136</name>
</gene>
<dbReference type="EMBL" id="GDQN01001615">
    <property type="protein sequence ID" value="JAT89439.1"/>
    <property type="molecule type" value="Transcribed_RNA"/>
</dbReference>
<proteinExistence type="predicted"/>
<protein>
    <submittedName>
        <fullName evidence="2">Uncharacterized protein</fullName>
    </submittedName>
</protein>